<proteinExistence type="predicted"/>
<reference evidence="1" key="2">
    <citation type="journal article" date="2020" name="Nat. Commun.">
        <title>Large-scale genome sequencing of mycorrhizal fungi provides insights into the early evolution of symbiotic traits.</title>
        <authorList>
            <person name="Miyauchi S."/>
            <person name="Kiss E."/>
            <person name="Kuo A."/>
            <person name="Drula E."/>
            <person name="Kohler A."/>
            <person name="Sanchez-Garcia M."/>
            <person name="Morin E."/>
            <person name="Andreopoulos B."/>
            <person name="Barry K.W."/>
            <person name="Bonito G."/>
            <person name="Buee M."/>
            <person name="Carver A."/>
            <person name="Chen C."/>
            <person name="Cichocki N."/>
            <person name="Clum A."/>
            <person name="Culley D."/>
            <person name="Crous P.W."/>
            <person name="Fauchery L."/>
            <person name="Girlanda M."/>
            <person name="Hayes R.D."/>
            <person name="Keri Z."/>
            <person name="LaButti K."/>
            <person name="Lipzen A."/>
            <person name="Lombard V."/>
            <person name="Magnuson J."/>
            <person name="Maillard F."/>
            <person name="Murat C."/>
            <person name="Nolan M."/>
            <person name="Ohm R.A."/>
            <person name="Pangilinan J."/>
            <person name="Pereira M.F."/>
            <person name="Perotto S."/>
            <person name="Peter M."/>
            <person name="Pfister S."/>
            <person name="Riley R."/>
            <person name="Sitrit Y."/>
            <person name="Stielow J.B."/>
            <person name="Szollosi G."/>
            <person name="Zifcakova L."/>
            <person name="Stursova M."/>
            <person name="Spatafora J.W."/>
            <person name="Tedersoo L."/>
            <person name="Vaario L.M."/>
            <person name="Yamada A."/>
            <person name="Yan M."/>
            <person name="Wang P."/>
            <person name="Xu J."/>
            <person name="Bruns T."/>
            <person name="Baldrian P."/>
            <person name="Vilgalys R."/>
            <person name="Dunand C."/>
            <person name="Henrissat B."/>
            <person name="Grigoriev I.V."/>
            <person name="Hibbett D."/>
            <person name="Nagy L.G."/>
            <person name="Martin F.M."/>
        </authorList>
    </citation>
    <scope>NUCLEOTIDE SEQUENCE</scope>
    <source>
        <strain evidence="1">BED1</strain>
    </source>
</reference>
<gene>
    <name evidence="1" type="ORF">L210DRAFT_861072</name>
</gene>
<comment type="caution">
    <text evidence="1">The sequence shown here is derived from an EMBL/GenBank/DDBJ whole genome shotgun (WGS) entry which is preliminary data.</text>
</comment>
<evidence type="ECO:0000313" key="1">
    <source>
        <dbReference type="EMBL" id="KAF8446332.1"/>
    </source>
</evidence>
<evidence type="ECO:0000313" key="2">
    <source>
        <dbReference type="Proteomes" id="UP001194468"/>
    </source>
</evidence>
<dbReference type="AlphaFoldDB" id="A0AAD4C1Z8"/>
<dbReference type="EMBL" id="WHUW01000005">
    <property type="protein sequence ID" value="KAF8446332.1"/>
    <property type="molecule type" value="Genomic_DNA"/>
</dbReference>
<reference evidence="1" key="1">
    <citation type="submission" date="2019-10" db="EMBL/GenBank/DDBJ databases">
        <authorList>
            <consortium name="DOE Joint Genome Institute"/>
            <person name="Kuo A."/>
            <person name="Miyauchi S."/>
            <person name="Kiss E."/>
            <person name="Drula E."/>
            <person name="Kohler A."/>
            <person name="Sanchez-Garcia M."/>
            <person name="Andreopoulos B."/>
            <person name="Barry K.W."/>
            <person name="Bonito G."/>
            <person name="Buee M."/>
            <person name="Carver A."/>
            <person name="Chen C."/>
            <person name="Cichocki N."/>
            <person name="Clum A."/>
            <person name="Culley D."/>
            <person name="Crous P.W."/>
            <person name="Fauchery L."/>
            <person name="Girlanda M."/>
            <person name="Hayes R."/>
            <person name="Keri Z."/>
            <person name="LaButti K."/>
            <person name="Lipzen A."/>
            <person name="Lombard V."/>
            <person name="Magnuson J."/>
            <person name="Maillard F."/>
            <person name="Morin E."/>
            <person name="Murat C."/>
            <person name="Nolan M."/>
            <person name="Ohm R."/>
            <person name="Pangilinan J."/>
            <person name="Pereira M."/>
            <person name="Perotto S."/>
            <person name="Peter M."/>
            <person name="Riley R."/>
            <person name="Sitrit Y."/>
            <person name="Stielow B."/>
            <person name="Szollosi G."/>
            <person name="Zifcakova L."/>
            <person name="Stursova M."/>
            <person name="Spatafora J.W."/>
            <person name="Tedersoo L."/>
            <person name="Vaario L.-M."/>
            <person name="Yamada A."/>
            <person name="Yan M."/>
            <person name="Wang P."/>
            <person name="Xu J."/>
            <person name="Bruns T."/>
            <person name="Baldrian P."/>
            <person name="Vilgalys R."/>
            <person name="Henrissat B."/>
            <person name="Grigoriev I.V."/>
            <person name="Hibbett D."/>
            <person name="Nagy L.G."/>
            <person name="Martin F.M."/>
        </authorList>
    </citation>
    <scope>NUCLEOTIDE SEQUENCE</scope>
    <source>
        <strain evidence="1">BED1</strain>
    </source>
</reference>
<dbReference type="Proteomes" id="UP001194468">
    <property type="component" value="Unassembled WGS sequence"/>
</dbReference>
<accession>A0AAD4C1Z8</accession>
<protein>
    <submittedName>
        <fullName evidence="1">Uncharacterized protein</fullName>
    </submittedName>
</protein>
<organism evidence="1 2">
    <name type="scientific">Boletus edulis BED1</name>
    <dbReference type="NCBI Taxonomy" id="1328754"/>
    <lineage>
        <taxon>Eukaryota</taxon>
        <taxon>Fungi</taxon>
        <taxon>Dikarya</taxon>
        <taxon>Basidiomycota</taxon>
        <taxon>Agaricomycotina</taxon>
        <taxon>Agaricomycetes</taxon>
        <taxon>Agaricomycetidae</taxon>
        <taxon>Boletales</taxon>
        <taxon>Boletineae</taxon>
        <taxon>Boletaceae</taxon>
        <taxon>Boletoideae</taxon>
        <taxon>Boletus</taxon>
    </lineage>
</organism>
<sequence>METLEVLNFDPIRVMVHPRILTWHDDLERQELSMKGLDHAGDEWSDMDADEAQEAFWG</sequence>
<name>A0AAD4C1Z8_BOLED</name>
<keyword evidence="2" id="KW-1185">Reference proteome</keyword>